<dbReference type="Pfam" id="PF14694">
    <property type="entry name" value="LINES_N"/>
    <property type="match status" value="1"/>
</dbReference>
<reference evidence="3" key="1">
    <citation type="submission" date="2023-04" db="EMBL/GenBank/DDBJ databases">
        <authorList>
            <person name="Vijverberg K."/>
            <person name="Xiong W."/>
            <person name="Schranz E."/>
        </authorList>
    </citation>
    <scope>NUCLEOTIDE SEQUENCE</scope>
</reference>
<dbReference type="InterPro" id="IPR016024">
    <property type="entry name" value="ARM-type_fold"/>
</dbReference>
<dbReference type="AlphaFoldDB" id="A0AA35VME5"/>
<evidence type="ECO:0000259" key="1">
    <source>
        <dbReference type="Pfam" id="PF14694"/>
    </source>
</evidence>
<dbReference type="SUPFAM" id="SSF48371">
    <property type="entry name" value="ARM repeat"/>
    <property type="match status" value="1"/>
</dbReference>
<keyword evidence="4" id="KW-1185">Reference proteome</keyword>
<evidence type="ECO:0000259" key="2">
    <source>
        <dbReference type="Pfam" id="PF14695"/>
    </source>
</evidence>
<dbReference type="Proteomes" id="UP001177003">
    <property type="component" value="Chromosome 0"/>
</dbReference>
<evidence type="ECO:0008006" key="5">
    <source>
        <dbReference type="Google" id="ProtNLM"/>
    </source>
</evidence>
<dbReference type="InterPro" id="IPR024875">
    <property type="entry name" value="Protein_Lines"/>
</dbReference>
<dbReference type="PANTHER" id="PTHR16057:SF1">
    <property type="entry name" value="PROTEIN LINES HOMOLOG 1"/>
    <property type="match status" value="1"/>
</dbReference>
<proteinExistence type="predicted"/>
<dbReference type="InterPro" id="IPR032794">
    <property type="entry name" value="LINES_N"/>
</dbReference>
<feature type="domain" description="Protein Lines C-terminal" evidence="2">
    <location>
        <begin position="539"/>
        <end position="573"/>
    </location>
</feature>
<accession>A0AA35VME5</accession>
<organism evidence="3 4">
    <name type="scientific">Lactuca saligna</name>
    <name type="common">Willowleaf lettuce</name>
    <dbReference type="NCBI Taxonomy" id="75948"/>
    <lineage>
        <taxon>Eukaryota</taxon>
        <taxon>Viridiplantae</taxon>
        <taxon>Streptophyta</taxon>
        <taxon>Embryophyta</taxon>
        <taxon>Tracheophyta</taxon>
        <taxon>Spermatophyta</taxon>
        <taxon>Magnoliopsida</taxon>
        <taxon>eudicotyledons</taxon>
        <taxon>Gunneridae</taxon>
        <taxon>Pentapetalae</taxon>
        <taxon>asterids</taxon>
        <taxon>campanulids</taxon>
        <taxon>Asterales</taxon>
        <taxon>Asteraceae</taxon>
        <taxon>Cichorioideae</taxon>
        <taxon>Cichorieae</taxon>
        <taxon>Lactucinae</taxon>
        <taxon>Lactuca</taxon>
    </lineage>
</organism>
<gene>
    <name evidence="3" type="ORF">LSALG_LOCUS6309</name>
</gene>
<dbReference type="InterPro" id="IPR029415">
    <property type="entry name" value="Lines_C"/>
</dbReference>
<dbReference type="PANTHER" id="PTHR16057">
    <property type="entry name" value="WINS1, 2 PROTEIN"/>
    <property type="match status" value="1"/>
</dbReference>
<evidence type="ECO:0000313" key="3">
    <source>
        <dbReference type="EMBL" id="CAI9265717.1"/>
    </source>
</evidence>
<name>A0AA35VME5_LACSI</name>
<sequence>MSTIVSGDGEMLRLQYSRLCCLIHNSLHPFTAKSTESITKEEEKSLLITLSQVSNQIKLWTDELASGDHGTPLNEVSSNSKSTIVSSICHSSASECVFKIINELVFLLAIQSPYVRHLSGNVLVAISKFVVSMSSENHWEEFIKSLCLHFKFIIHKAISPDHDSPASSIILVLRNILKHLKHEEDDEILEVYLNTLSSCLQDTPWESCNTVSNEFCGHLLQLFCSIVSNSDDKNPVIHLIFNIFPRFLTWYQSNQAENNGYTRISQYIQHKILVLMMRLSSIIKLECEMILSWLNLINKHFQDLLFESLTQSNTKEDDCLKESPFLLDETCHHQHLQRRVFFLYLKCSFHLIRLQETKGNQCVCGDVKCCSKKGFIAIHEWLKKHLVKCNQFAESFLQLYIHEDDMLFEILLLLTDIPFCHKQQKDWTLDVLEKDIIVLLLDVFEPVHLFHIFLLEIHYDHQVLLDYLISKDTGATCAEYLLRCLRIICDKWDPFLKFPICKEVGSLSSQKRRKVMNDSFETDHKNQKSFKEPFHNARECLLLLKKSIESLHHKNLFPYNPKVLLKRLSRFQELCPRP</sequence>
<dbReference type="EMBL" id="OX465086">
    <property type="protein sequence ID" value="CAI9265717.1"/>
    <property type="molecule type" value="Genomic_DNA"/>
</dbReference>
<evidence type="ECO:0000313" key="4">
    <source>
        <dbReference type="Proteomes" id="UP001177003"/>
    </source>
</evidence>
<protein>
    <recommendedName>
        <fullName evidence="5">Protein Lines C-terminal domain-containing protein</fullName>
    </recommendedName>
</protein>
<dbReference type="Pfam" id="PF14695">
    <property type="entry name" value="LINES_C"/>
    <property type="match status" value="1"/>
</dbReference>
<feature type="domain" description="Protein Lines N-terminal" evidence="1">
    <location>
        <begin position="378"/>
        <end position="497"/>
    </location>
</feature>